<keyword evidence="7" id="KW-0349">Heme</keyword>
<dbReference type="Pfam" id="PF00067">
    <property type="entry name" value="p450"/>
    <property type="match status" value="1"/>
</dbReference>
<dbReference type="InterPro" id="IPR050121">
    <property type="entry name" value="Cytochrome_P450_monoxygenase"/>
</dbReference>
<comment type="similarity">
    <text evidence="2">Belongs to the cytochrome P450 family.</text>
</comment>
<dbReference type="SUPFAM" id="SSF48264">
    <property type="entry name" value="Cytochrome P450"/>
    <property type="match status" value="1"/>
</dbReference>
<reference evidence="9 11" key="1">
    <citation type="submission" date="2020-01" db="EMBL/GenBank/DDBJ databases">
        <authorList>
            <consortium name="DOE Joint Genome Institute"/>
            <person name="Haridas S."/>
            <person name="Albert R."/>
            <person name="Binder M."/>
            <person name="Bloem J."/>
            <person name="Labutti K."/>
            <person name="Salamov A."/>
            <person name="Andreopoulos B."/>
            <person name="Baker S.E."/>
            <person name="Barry K."/>
            <person name="Bills G."/>
            <person name="Bluhm B.H."/>
            <person name="Cannon C."/>
            <person name="Castanera R."/>
            <person name="Culley D.E."/>
            <person name="Daum C."/>
            <person name="Ezra D."/>
            <person name="Gonzalez J.B."/>
            <person name="Henrissat B."/>
            <person name="Kuo A."/>
            <person name="Liang C."/>
            <person name="Lipzen A."/>
            <person name="Lutzoni F."/>
            <person name="Magnuson J."/>
            <person name="Mondo S."/>
            <person name="Nolan M."/>
            <person name="Ohm R."/>
            <person name="Pangilinan J."/>
            <person name="Park H.-J."/>
            <person name="Ramirez L."/>
            <person name="Alfaro M."/>
            <person name="Sun H."/>
            <person name="Tritt A."/>
            <person name="Yoshinaga Y."/>
            <person name="Zwiers L.-H."/>
            <person name="Turgeon B.G."/>
            <person name="Goodwin S.B."/>
            <person name="Spatafora J.W."/>
            <person name="Crous P.W."/>
            <person name="Grigoriev I.V."/>
        </authorList>
    </citation>
    <scope>NUCLEOTIDE SEQUENCE</scope>
    <source>
        <strain evidence="9 11">CBS 781.70</strain>
    </source>
</reference>
<feature type="transmembrane region" description="Helical" evidence="8">
    <location>
        <begin position="66"/>
        <end position="90"/>
    </location>
</feature>
<dbReference type="InterPro" id="IPR001128">
    <property type="entry name" value="Cyt_P450"/>
</dbReference>
<organism evidence="9">
    <name type="scientific">Eremomyces bilateralis CBS 781.70</name>
    <dbReference type="NCBI Taxonomy" id="1392243"/>
    <lineage>
        <taxon>Eukaryota</taxon>
        <taxon>Fungi</taxon>
        <taxon>Dikarya</taxon>
        <taxon>Ascomycota</taxon>
        <taxon>Pezizomycotina</taxon>
        <taxon>Dothideomycetes</taxon>
        <taxon>Dothideomycetes incertae sedis</taxon>
        <taxon>Eremomycetales</taxon>
        <taxon>Eremomycetaceae</taxon>
        <taxon>Eremomyces</taxon>
    </lineage>
</organism>
<keyword evidence="8" id="KW-0472">Membrane</keyword>
<dbReference type="GO" id="GO:0020037">
    <property type="term" value="F:heme binding"/>
    <property type="evidence" value="ECO:0007669"/>
    <property type="project" value="InterPro"/>
</dbReference>
<feature type="binding site" description="axial binding residue" evidence="7">
    <location>
        <position position="485"/>
    </location>
    <ligand>
        <name>heme</name>
        <dbReference type="ChEBI" id="CHEBI:30413"/>
    </ligand>
    <ligandPart>
        <name>Fe</name>
        <dbReference type="ChEBI" id="CHEBI:18248"/>
    </ligandPart>
</feature>
<evidence type="ECO:0000256" key="1">
    <source>
        <dbReference type="ARBA" id="ARBA00001971"/>
    </source>
</evidence>
<dbReference type="AlphaFoldDB" id="A0A6G1FRR1"/>
<accession>A0A6G1FRR1</accession>
<sequence length="543" mass="62048">MAPALVTLLESKPLIAALGLATHAALAQGEPDASIWILILLGQSVYAALNFALISAGSVNTVFDAFVVTTTAFTVYFATIFTSIVIYRFFFHRLRHYPGPLLAKVTKFYSFYLTWGKVRYFAEVEKLHKQYGDYIRLGPRELSIADVDAVPVVHGALSKCTKGPWYQGGHHIEGSSLHTCRDKKEHRDRRRIWDRGFNAKALRDYEPRVMRHTTLLMDQLKERAGKTLRFSDWVNFYSFDVMGDIGFSRSFGMLEKGKEDQVIKDLHGSMEPLGIFRDIAWFTNLLLRLPVIQKTLKDFMKWTSHVLKDRKKVTPDKPDIFSWLLDPTEEEIPLHLNADTRLVIVAGSDTTASTLTWLMYELCKHPDQLHKLQAEIDRVAGEKTFLTCEDVENSPLLDGYISEALRLHPAVPSGVQRETPPEGIHIKDKFIPGNTIIWMPVHTIQRDARYFPKPLEFMPERWTTKPEYVVDKRAFLTFSTGPYKCIGEKLAMMEMRAVMANIMRNFDVKFAPSEDCDAIENQTKDTFTLTMGKLDVVMTLRGK</sequence>
<evidence type="ECO:0000313" key="11">
    <source>
        <dbReference type="RefSeq" id="XP_033530031.1"/>
    </source>
</evidence>
<dbReference type="Gene3D" id="1.10.630.10">
    <property type="entry name" value="Cytochrome P450"/>
    <property type="match status" value="1"/>
</dbReference>
<protein>
    <submittedName>
        <fullName evidence="9 11">Cytochrome P450</fullName>
    </submittedName>
</protein>
<keyword evidence="4" id="KW-0560">Oxidoreductase</keyword>
<reference evidence="11" key="3">
    <citation type="submission" date="2025-04" db="UniProtKB">
        <authorList>
            <consortium name="RefSeq"/>
        </authorList>
    </citation>
    <scope>IDENTIFICATION</scope>
    <source>
        <strain evidence="11">CBS 781.70</strain>
    </source>
</reference>
<keyword evidence="5 7" id="KW-0408">Iron</keyword>
<dbReference type="PANTHER" id="PTHR24305:SF187">
    <property type="entry name" value="P450, PUTATIVE (EUROFUNG)-RELATED"/>
    <property type="match status" value="1"/>
</dbReference>
<dbReference type="EMBL" id="ML975184">
    <property type="protein sequence ID" value="KAF1808400.1"/>
    <property type="molecule type" value="Genomic_DNA"/>
</dbReference>
<evidence type="ECO:0000256" key="2">
    <source>
        <dbReference type="ARBA" id="ARBA00010617"/>
    </source>
</evidence>
<keyword evidence="6" id="KW-0503">Monooxygenase</keyword>
<dbReference type="PRINTS" id="PR00385">
    <property type="entry name" value="P450"/>
</dbReference>
<dbReference type="PRINTS" id="PR00463">
    <property type="entry name" value="EP450I"/>
</dbReference>
<dbReference type="GO" id="GO:0016705">
    <property type="term" value="F:oxidoreductase activity, acting on paired donors, with incorporation or reduction of molecular oxygen"/>
    <property type="evidence" value="ECO:0007669"/>
    <property type="project" value="InterPro"/>
</dbReference>
<comment type="cofactor">
    <cofactor evidence="1 7">
        <name>heme</name>
        <dbReference type="ChEBI" id="CHEBI:30413"/>
    </cofactor>
</comment>
<evidence type="ECO:0000256" key="3">
    <source>
        <dbReference type="ARBA" id="ARBA00022723"/>
    </source>
</evidence>
<dbReference type="GO" id="GO:0005506">
    <property type="term" value="F:iron ion binding"/>
    <property type="evidence" value="ECO:0007669"/>
    <property type="project" value="InterPro"/>
</dbReference>
<evidence type="ECO:0000313" key="10">
    <source>
        <dbReference type="Proteomes" id="UP000504638"/>
    </source>
</evidence>
<evidence type="ECO:0000256" key="5">
    <source>
        <dbReference type="ARBA" id="ARBA00023004"/>
    </source>
</evidence>
<evidence type="ECO:0000256" key="7">
    <source>
        <dbReference type="PIRSR" id="PIRSR602401-1"/>
    </source>
</evidence>
<evidence type="ECO:0000313" key="9">
    <source>
        <dbReference type="EMBL" id="KAF1808400.1"/>
    </source>
</evidence>
<dbReference type="OrthoDB" id="6692864at2759"/>
<feature type="transmembrane region" description="Helical" evidence="8">
    <location>
        <begin position="37"/>
        <end position="54"/>
    </location>
</feature>
<dbReference type="GO" id="GO:0004497">
    <property type="term" value="F:monooxygenase activity"/>
    <property type="evidence" value="ECO:0007669"/>
    <property type="project" value="UniProtKB-KW"/>
</dbReference>
<dbReference type="InterPro" id="IPR002401">
    <property type="entry name" value="Cyt_P450_E_grp-I"/>
</dbReference>
<dbReference type="FunFam" id="1.10.630.10:FF:000129">
    <property type="entry name" value="Benzoate 4-monooxygenase cytochrome P450"/>
    <property type="match status" value="1"/>
</dbReference>
<reference evidence="11" key="2">
    <citation type="submission" date="2020-04" db="EMBL/GenBank/DDBJ databases">
        <authorList>
            <consortium name="NCBI Genome Project"/>
        </authorList>
    </citation>
    <scope>NUCLEOTIDE SEQUENCE</scope>
    <source>
        <strain evidence="11">CBS 781.70</strain>
    </source>
</reference>
<gene>
    <name evidence="9 11" type="ORF">P152DRAFT_219775</name>
</gene>
<evidence type="ECO:0000256" key="4">
    <source>
        <dbReference type="ARBA" id="ARBA00023002"/>
    </source>
</evidence>
<name>A0A6G1FRR1_9PEZI</name>
<proteinExistence type="inferred from homology"/>
<dbReference type="GeneID" id="54415050"/>
<dbReference type="Proteomes" id="UP000504638">
    <property type="component" value="Unplaced"/>
</dbReference>
<evidence type="ECO:0000256" key="8">
    <source>
        <dbReference type="SAM" id="Phobius"/>
    </source>
</evidence>
<evidence type="ECO:0000256" key="6">
    <source>
        <dbReference type="ARBA" id="ARBA00023033"/>
    </source>
</evidence>
<keyword evidence="3 7" id="KW-0479">Metal-binding</keyword>
<dbReference type="PANTHER" id="PTHR24305">
    <property type="entry name" value="CYTOCHROME P450"/>
    <property type="match status" value="1"/>
</dbReference>
<dbReference type="CDD" id="cd11061">
    <property type="entry name" value="CYP67-like"/>
    <property type="match status" value="1"/>
</dbReference>
<keyword evidence="8" id="KW-1133">Transmembrane helix</keyword>
<keyword evidence="8" id="KW-0812">Transmembrane</keyword>
<dbReference type="RefSeq" id="XP_033530031.1">
    <property type="nucleotide sequence ID" value="XM_033674480.1"/>
</dbReference>
<dbReference type="InterPro" id="IPR036396">
    <property type="entry name" value="Cyt_P450_sf"/>
</dbReference>
<keyword evidence="10" id="KW-1185">Reference proteome</keyword>